<dbReference type="RefSeq" id="WP_011127654.1">
    <property type="nucleotide sequence ID" value="NC_005070.1"/>
</dbReference>
<evidence type="ECO:0000256" key="1">
    <source>
        <dbReference type="SAM" id="SignalP"/>
    </source>
</evidence>
<dbReference type="KEGG" id="syw:SYNW0789"/>
<reference evidence="2 3" key="1">
    <citation type="journal article" date="2003" name="Nature">
        <title>The genome of a motile marine Synechococcus.</title>
        <authorList>
            <person name="Palenik B."/>
            <person name="Brahamsha B."/>
            <person name="Larimer F."/>
            <person name="Land M."/>
            <person name="Hauser L."/>
            <person name="Chain P."/>
            <person name="Lamerdin J."/>
            <person name="Regala W."/>
            <person name="Allen E.A."/>
            <person name="McCarren J."/>
            <person name="Paulsen I."/>
            <person name="Dufresne A."/>
            <person name="Partensky F."/>
            <person name="Webb E."/>
            <person name="Waterbury J."/>
        </authorList>
    </citation>
    <scope>NUCLEOTIDE SEQUENCE [LARGE SCALE GENOMIC DNA]</scope>
    <source>
        <strain evidence="2 3">WH8102</strain>
    </source>
</reference>
<dbReference type="STRING" id="84588.SYNW0789"/>
<keyword evidence="3" id="KW-1185">Reference proteome</keyword>
<dbReference type="eggNOG" id="ENOG50341IN">
    <property type="taxonomic scope" value="Bacteria"/>
</dbReference>
<dbReference type="AlphaFoldDB" id="Q7U835"/>
<feature type="chain" id="PRO_5004293989" description="DUF2511 domain-containing protein" evidence="1">
    <location>
        <begin position="22"/>
        <end position="123"/>
    </location>
</feature>
<evidence type="ECO:0000313" key="3">
    <source>
        <dbReference type="Proteomes" id="UP000001422"/>
    </source>
</evidence>
<name>Q7U835_PARMW</name>
<organism evidence="2 3">
    <name type="scientific">Parasynechococcus marenigrum (strain WH8102)</name>
    <dbReference type="NCBI Taxonomy" id="84588"/>
    <lineage>
        <taxon>Bacteria</taxon>
        <taxon>Bacillati</taxon>
        <taxon>Cyanobacteriota</taxon>
        <taxon>Cyanophyceae</taxon>
        <taxon>Synechococcales</taxon>
        <taxon>Prochlorococcaceae</taxon>
        <taxon>Parasynechococcus</taxon>
        <taxon>Parasynechococcus marenigrum</taxon>
    </lineage>
</organism>
<dbReference type="HOGENOM" id="CLU_153211_0_0_3"/>
<dbReference type="Proteomes" id="UP000001422">
    <property type="component" value="Chromosome"/>
</dbReference>
<gene>
    <name evidence="2" type="ordered locus">SYNW0789</name>
</gene>
<proteinExistence type="predicted"/>
<sequence length="123" mass="13560">MKGFLTAVVLSLLLWTSPAWAGPVDWVEVPSSEAGQQWWDRGSIRIDRDGLRTVLSRFTPAATDDGQQPNGELYVMQLDCAQKLYRDKQVNGIPRFKADWQAAGGDGLIASVINAVCREPLNS</sequence>
<dbReference type="EMBL" id="BX569691">
    <property type="protein sequence ID" value="CAE07304.1"/>
    <property type="molecule type" value="Genomic_DNA"/>
</dbReference>
<feature type="signal peptide" evidence="1">
    <location>
        <begin position="1"/>
        <end position="21"/>
    </location>
</feature>
<accession>Q7U835</accession>
<evidence type="ECO:0000313" key="2">
    <source>
        <dbReference type="EMBL" id="CAE07304.1"/>
    </source>
</evidence>
<protein>
    <recommendedName>
        <fullName evidence="4">DUF2511 domain-containing protein</fullName>
    </recommendedName>
</protein>
<evidence type="ECO:0008006" key="4">
    <source>
        <dbReference type="Google" id="ProtNLM"/>
    </source>
</evidence>
<keyword evidence="1" id="KW-0732">Signal</keyword>